<dbReference type="EMBL" id="AMQN01011878">
    <property type="status" value="NOT_ANNOTATED_CDS"/>
    <property type="molecule type" value="Genomic_DNA"/>
</dbReference>
<dbReference type="EnsemblMetazoa" id="CapteT211578">
    <property type="protein sequence ID" value="CapteP211578"/>
    <property type="gene ID" value="CapteG211578"/>
</dbReference>
<reference evidence="4" key="1">
    <citation type="submission" date="2012-12" db="EMBL/GenBank/DDBJ databases">
        <authorList>
            <person name="Hellsten U."/>
            <person name="Grimwood J."/>
            <person name="Chapman J.A."/>
            <person name="Shapiro H."/>
            <person name="Aerts A."/>
            <person name="Otillar R.P."/>
            <person name="Terry A.Y."/>
            <person name="Boore J.L."/>
            <person name="Simakov O."/>
            <person name="Marletaz F."/>
            <person name="Cho S.-J."/>
            <person name="Edsinger-Gonzales E."/>
            <person name="Havlak P."/>
            <person name="Kuo D.-H."/>
            <person name="Larsson T."/>
            <person name="Lv J."/>
            <person name="Arendt D."/>
            <person name="Savage R."/>
            <person name="Osoegawa K."/>
            <person name="de Jong P."/>
            <person name="Lindberg D.R."/>
            <person name="Seaver E.C."/>
            <person name="Weisblat D.A."/>
            <person name="Putnam N.H."/>
            <person name="Grigoriev I.V."/>
            <person name="Rokhsar D.S."/>
        </authorList>
    </citation>
    <scope>NUCLEOTIDE SEQUENCE</scope>
    <source>
        <strain evidence="4">I ESC-2004</strain>
    </source>
</reference>
<dbReference type="HOGENOM" id="CLU_003433_3_2_1"/>
<keyword evidence="4" id="KW-1185">Reference proteome</keyword>
<reference evidence="3" key="3">
    <citation type="submission" date="2015-06" db="UniProtKB">
        <authorList>
            <consortium name="EnsemblMetazoa"/>
        </authorList>
    </citation>
    <scope>IDENTIFICATION</scope>
</reference>
<dbReference type="SUPFAM" id="SSF53383">
    <property type="entry name" value="PLP-dependent transferases"/>
    <property type="match status" value="1"/>
</dbReference>
<evidence type="ECO:0000313" key="2">
    <source>
        <dbReference type="EMBL" id="ELT95331.1"/>
    </source>
</evidence>
<dbReference type="AlphaFoldDB" id="R7TV59"/>
<dbReference type="Proteomes" id="UP000014760">
    <property type="component" value="Unassembled WGS sequence"/>
</dbReference>
<evidence type="ECO:0000256" key="1">
    <source>
        <dbReference type="ARBA" id="ARBA00022898"/>
    </source>
</evidence>
<dbReference type="InterPro" id="IPR015421">
    <property type="entry name" value="PyrdxlP-dep_Trfase_major"/>
</dbReference>
<keyword evidence="1" id="KW-0663">Pyridoxal phosphate</keyword>
<proteinExistence type="predicted"/>
<organism evidence="2">
    <name type="scientific">Capitella teleta</name>
    <name type="common">Polychaete worm</name>
    <dbReference type="NCBI Taxonomy" id="283909"/>
    <lineage>
        <taxon>Eukaryota</taxon>
        <taxon>Metazoa</taxon>
        <taxon>Spiralia</taxon>
        <taxon>Lophotrochozoa</taxon>
        <taxon>Annelida</taxon>
        <taxon>Polychaeta</taxon>
        <taxon>Sedentaria</taxon>
        <taxon>Scolecida</taxon>
        <taxon>Capitellidae</taxon>
        <taxon>Capitella</taxon>
    </lineage>
</organism>
<evidence type="ECO:0000313" key="3">
    <source>
        <dbReference type="EnsemblMetazoa" id="CapteP211578"/>
    </source>
</evidence>
<dbReference type="STRING" id="283909.R7TV59"/>
<accession>R7TV59</accession>
<dbReference type="OMA" id="YHIDACL"/>
<dbReference type="OrthoDB" id="5978656at2759"/>
<gene>
    <name evidence="2" type="ORF">CAPTEDRAFT_211578</name>
</gene>
<name>R7TV59_CAPTE</name>
<sequence>MPVKEISLLCHQNGVTVVVDGAHAPGNLHKWMFTPRGCALLWVSPALRPLVKPCVISHFHGVSLHFDHCIRGTRDDTPYHCVGEALDFIEGTLGGLGEIQTFVAALLDKSMDNLLQSWNTTTLQMDSDLQAPFMRLIKIPDPKGASYIEAYLYLEHRIRILCMFVEGDLFLRLSASVYTDESDFEALNQAVLTMMQLSEVPEYDPGYDLPIMHWDLRPLVIPYPEH</sequence>
<evidence type="ECO:0008006" key="5">
    <source>
        <dbReference type="Google" id="ProtNLM"/>
    </source>
</evidence>
<dbReference type="PANTHER" id="PTHR43092:SF4">
    <property type="entry name" value="AMINOTRANSFERASE CLASS V DOMAIN-CONTAINING PROTEIN"/>
    <property type="match status" value="1"/>
</dbReference>
<dbReference type="EMBL" id="KB309157">
    <property type="protein sequence ID" value="ELT95331.1"/>
    <property type="molecule type" value="Genomic_DNA"/>
</dbReference>
<dbReference type="InterPro" id="IPR015424">
    <property type="entry name" value="PyrdxlP-dep_Trfase"/>
</dbReference>
<reference evidence="2 4" key="2">
    <citation type="journal article" date="2013" name="Nature">
        <title>Insights into bilaterian evolution from three spiralian genomes.</title>
        <authorList>
            <person name="Simakov O."/>
            <person name="Marletaz F."/>
            <person name="Cho S.J."/>
            <person name="Edsinger-Gonzales E."/>
            <person name="Havlak P."/>
            <person name="Hellsten U."/>
            <person name="Kuo D.H."/>
            <person name="Larsson T."/>
            <person name="Lv J."/>
            <person name="Arendt D."/>
            <person name="Savage R."/>
            <person name="Osoegawa K."/>
            <person name="de Jong P."/>
            <person name="Grimwood J."/>
            <person name="Chapman J.A."/>
            <person name="Shapiro H."/>
            <person name="Aerts A."/>
            <person name="Otillar R.P."/>
            <person name="Terry A.Y."/>
            <person name="Boore J.L."/>
            <person name="Grigoriev I.V."/>
            <person name="Lindberg D.R."/>
            <person name="Seaver E.C."/>
            <person name="Weisblat D.A."/>
            <person name="Putnam N.H."/>
            <person name="Rokhsar D.S."/>
        </authorList>
    </citation>
    <scope>NUCLEOTIDE SEQUENCE</scope>
    <source>
        <strain evidence="2 4">I ESC-2004</strain>
    </source>
</reference>
<dbReference type="PANTHER" id="PTHR43092">
    <property type="entry name" value="L-CYSTEINE DESULFHYDRASE"/>
    <property type="match status" value="1"/>
</dbReference>
<protein>
    <recommendedName>
        <fullName evidence="5">Aminotransferase class V domain-containing protein</fullName>
    </recommendedName>
</protein>
<dbReference type="Gene3D" id="3.40.640.10">
    <property type="entry name" value="Type I PLP-dependent aspartate aminotransferase-like (Major domain)"/>
    <property type="match status" value="1"/>
</dbReference>
<evidence type="ECO:0000313" key="4">
    <source>
        <dbReference type="Proteomes" id="UP000014760"/>
    </source>
</evidence>